<comment type="caution">
    <text evidence="2">The sequence shown here is derived from an EMBL/GenBank/DDBJ whole genome shotgun (WGS) entry which is preliminary data.</text>
</comment>
<organism evidence="2 3">
    <name type="scientific">Dreissena polymorpha</name>
    <name type="common">Zebra mussel</name>
    <name type="synonym">Mytilus polymorpha</name>
    <dbReference type="NCBI Taxonomy" id="45954"/>
    <lineage>
        <taxon>Eukaryota</taxon>
        <taxon>Metazoa</taxon>
        <taxon>Spiralia</taxon>
        <taxon>Lophotrochozoa</taxon>
        <taxon>Mollusca</taxon>
        <taxon>Bivalvia</taxon>
        <taxon>Autobranchia</taxon>
        <taxon>Heteroconchia</taxon>
        <taxon>Euheterodonta</taxon>
        <taxon>Imparidentia</taxon>
        <taxon>Neoheterodontei</taxon>
        <taxon>Myida</taxon>
        <taxon>Dreissenoidea</taxon>
        <taxon>Dreissenidae</taxon>
        <taxon>Dreissena</taxon>
    </lineage>
</organism>
<keyword evidence="3" id="KW-1185">Reference proteome</keyword>
<dbReference type="EMBL" id="JAIWYP010000003">
    <property type="protein sequence ID" value="KAH3844176.1"/>
    <property type="molecule type" value="Genomic_DNA"/>
</dbReference>
<reference evidence="2" key="2">
    <citation type="submission" date="2020-11" db="EMBL/GenBank/DDBJ databases">
        <authorList>
            <person name="McCartney M.A."/>
            <person name="Auch B."/>
            <person name="Kono T."/>
            <person name="Mallez S."/>
            <person name="Becker A."/>
            <person name="Gohl D.M."/>
            <person name="Silverstein K.A.T."/>
            <person name="Koren S."/>
            <person name="Bechman K.B."/>
            <person name="Herman A."/>
            <person name="Abrahante J.E."/>
            <person name="Garbe J."/>
        </authorList>
    </citation>
    <scope>NUCLEOTIDE SEQUENCE</scope>
    <source>
        <strain evidence="2">Duluth1</strain>
        <tissue evidence="2">Whole animal</tissue>
    </source>
</reference>
<protein>
    <submittedName>
        <fullName evidence="2">Uncharacterized protein</fullName>
    </submittedName>
</protein>
<proteinExistence type="predicted"/>
<sequence>MTDPKAVRRTSPPLDGQNTDNTLTPRSKLAPFGKREKPITLPAIKNINPFAMKT</sequence>
<feature type="compositionally biased region" description="Polar residues" evidence="1">
    <location>
        <begin position="16"/>
        <end position="25"/>
    </location>
</feature>
<evidence type="ECO:0000313" key="2">
    <source>
        <dbReference type="EMBL" id="KAH3844176.1"/>
    </source>
</evidence>
<evidence type="ECO:0000313" key="3">
    <source>
        <dbReference type="Proteomes" id="UP000828390"/>
    </source>
</evidence>
<evidence type="ECO:0000256" key="1">
    <source>
        <dbReference type="SAM" id="MobiDB-lite"/>
    </source>
</evidence>
<accession>A0A9D4KQV7</accession>
<name>A0A9D4KQV7_DREPO</name>
<dbReference type="Proteomes" id="UP000828390">
    <property type="component" value="Unassembled WGS sequence"/>
</dbReference>
<dbReference type="AlphaFoldDB" id="A0A9D4KQV7"/>
<feature type="region of interest" description="Disordered" evidence="1">
    <location>
        <begin position="1"/>
        <end position="36"/>
    </location>
</feature>
<reference evidence="2" key="1">
    <citation type="journal article" date="2019" name="bioRxiv">
        <title>The Genome of the Zebra Mussel, Dreissena polymorpha: A Resource for Invasive Species Research.</title>
        <authorList>
            <person name="McCartney M.A."/>
            <person name="Auch B."/>
            <person name="Kono T."/>
            <person name="Mallez S."/>
            <person name="Zhang Y."/>
            <person name="Obille A."/>
            <person name="Becker A."/>
            <person name="Abrahante J.E."/>
            <person name="Garbe J."/>
            <person name="Badalamenti J.P."/>
            <person name="Herman A."/>
            <person name="Mangelson H."/>
            <person name="Liachko I."/>
            <person name="Sullivan S."/>
            <person name="Sone E.D."/>
            <person name="Koren S."/>
            <person name="Silverstein K.A.T."/>
            <person name="Beckman K.B."/>
            <person name="Gohl D.M."/>
        </authorList>
    </citation>
    <scope>NUCLEOTIDE SEQUENCE</scope>
    <source>
        <strain evidence="2">Duluth1</strain>
        <tissue evidence="2">Whole animal</tissue>
    </source>
</reference>
<gene>
    <name evidence="2" type="ORF">DPMN_086431</name>
</gene>